<feature type="region of interest" description="Disordered" evidence="1">
    <location>
        <begin position="47"/>
        <end position="90"/>
    </location>
</feature>
<accession>A0A8T1VFY9</accession>
<protein>
    <submittedName>
        <fullName evidence="2">Uncharacterized protein</fullName>
    </submittedName>
</protein>
<evidence type="ECO:0000256" key="1">
    <source>
        <dbReference type="SAM" id="MobiDB-lite"/>
    </source>
</evidence>
<keyword evidence="3" id="KW-1185">Reference proteome</keyword>
<reference evidence="2" key="1">
    <citation type="submission" date="2021-02" db="EMBL/GenBank/DDBJ databases">
        <authorList>
            <person name="Palmer J.M."/>
        </authorList>
    </citation>
    <scope>NUCLEOTIDE SEQUENCE</scope>
    <source>
        <strain evidence="2">SCRP734</strain>
    </source>
</reference>
<organism evidence="2 3">
    <name type="scientific">Phytophthora pseudosyringae</name>
    <dbReference type="NCBI Taxonomy" id="221518"/>
    <lineage>
        <taxon>Eukaryota</taxon>
        <taxon>Sar</taxon>
        <taxon>Stramenopiles</taxon>
        <taxon>Oomycota</taxon>
        <taxon>Peronosporomycetes</taxon>
        <taxon>Peronosporales</taxon>
        <taxon>Peronosporaceae</taxon>
        <taxon>Phytophthora</taxon>
    </lineage>
</organism>
<dbReference type="EMBL" id="JAGDFM010000305">
    <property type="protein sequence ID" value="KAG7380217.1"/>
    <property type="molecule type" value="Genomic_DNA"/>
</dbReference>
<feature type="region of interest" description="Disordered" evidence="1">
    <location>
        <begin position="191"/>
        <end position="211"/>
    </location>
</feature>
<dbReference type="AlphaFoldDB" id="A0A8T1VFY9"/>
<feature type="compositionally biased region" description="Polar residues" evidence="1">
    <location>
        <begin position="78"/>
        <end position="87"/>
    </location>
</feature>
<dbReference type="Proteomes" id="UP000694044">
    <property type="component" value="Unassembled WGS sequence"/>
</dbReference>
<evidence type="ECO:0000313" key="2">
    <source>
        <dbReference type="EMBL" id="KAG7380217.1"/>
    </source>
</evidence>
<evidence type="ECO:0000313" key="3">
    <source>
        <dbReference type="Proteomes" id="UP000694044"/>
    </source>
</evidence>
<name>A0A8T1VFY9_9STRA</name>
<comment type="caution">
    <text evidence="2">The sequence shown here is derived from an EMBL/GenBank/DDBJ whole genome shotgun (WGS) entry which is preliminary data.</text>
</comment>
<proteinExistence type="predicted"/>
<gene>
    <name evidence="2" type="ORF">PHYPSEUDO_007639</name>
</gene>
<sequence>MRLTAGKAFAFRERTPRASLLTLQCPHEAIVISFPFVSASRVYPSQDSETHRAEFGESSLPLVQRLRRRPRNAPGSPSRHTLGNRHTCTPHRISAMPASCRRQLQRMYHARALEGSHRWRLRSRRHISQERRWLADSSSQRQCRSVHRCTHPSPRYTNMFRGHDNGSHQQRFHRRHRHATIVGARGGCLGELSPGYPSAPSSVSRRPARSR</sequence>